<evidence type="ECO:0000256" key="4">
    <source>
        <dbReference type="ARBA" id="ARBA00022490"/>
    </source>
</evidence>
<dbReference type="Gene3D" id="1.20.5.170">
    <property type="match status" value="1"/>
</dbReference>
<evidence type="ECO:0000256" key="3">
    <source>
        <dbReference type="ARBA" id="ARBA00019754"/>
    </source>
</evidence>
<dbReference type="InterPro" id="IPR000837">
    <property type="entry name" value="AP-1"/>
</dbReference>
<keyword evidence="7" id="KW-0805">Transcription regulation</keyword>
<dbReference type="Pfam" id="PF00170">
    <property type="entry name" value="bZIP_1"/>
    <property type="match status" value="1"/>
</dbReference>
<comment type="subcellular location">
    <subcellularLocation>
        <location evidence="1">Cytoplasm</location>
    </subcellularLocation>
</comment>
<comment type="similarity">
    <text evidence="2">Belongs to the bZIP family.</text>
</comment>
<sequence length="258" mass="28382">MSTCVHPVTLRMCASVCDGQPAGTRPCSSFWLRCSDGKGLACLPAPMLTSIELQVLRNHRRLRPKGRCRAQSGAAEEAAEHGAGGQRASGLGSARAQQALLGRGGIKGERRKPGTLQVQRKPRRSWEPETGAMPHSSDSSDSSISSQSPPPSKQDSSDDMRKVQRREKNRIAAQKSRLRQTQKADTLHLESEDLERQNAALRREIKQLTEEMKHFTSVLSSHEPLCSILASPPPPPPEVLYAAHSFHQPHISSPRFQH</sequence>
<evidence type="ECO:0000256" key="1">
    <source>
        <dbReference type="ARBA" id="ARBA00004496"/>
    </source>
</evidence>
<dbReference type="PANTHER" id="PTHR23351:SF14">
    <property type="entry name" value="BASIC LEUCINE ZIPPER TRANSCRIPTIONAL FACTOR ATF-LIKE"/>
    <property type="match status" value="1"/>
</dbReference>
<name>A0A8V0XMW5_CHICK</name>
<dbReference type="Ensembl" id="ENSGALT00010010605.1">
    <property type="protein sequence ID" value="ENSGALP00010006154.1"/>
    <property type="gene ID" value="ENSGALG00010004553.1"/>
</dbReference>
<reference evidence="15" key="3">
    <citation type="submission" date="2025-09" db="UniProtKB">
        <authorList>
            <consortium name="Ensembl"/>
        </authorList>
    </citation>
    <scope>IDENTIFICATION</scope>
    <source>
        <strain evidence="15">broiler</strain>
    </source>
</reference>
<keyword evidence="6" id="KW-0221">Differentiation</keyword>
<evidence type="ECO:0000256" key="9">
    <source>
        <dbReference type="ARBA" id="ARBA00023159"/>
    </source>
</evidence>
<keyword evidence="9" id="KW-0010">Activator</keyword>
<dbReference type="SUPFAM" id="SSF57959">
    <property type="entry name" value="Leucine zipper domain"/>
    <property type="match status" value="1"/>
</dbReference>
<gene>
    <name evidence="15" type="primary">BATF</name>
</gene>
<dbReference type="GO" id="GO:0030154">
    <property type="term" value="P:cell differentiation"/>
    <property type="evidence" value="ECO:0007669"/>
    <property type="project" value="UniProtKB-KW"/>
</dbReference>
<dbReference type="PROSITE" id="PS50217">
    <property type="entry name" value="BZIP"/>
    <property type="match status" value="1"/>
</dbReference>
<feature type="region of interest" description="Disordered" evidence="13">
    <location>
        <begin position="64"/>
        <end position="191"/>
    </location>
</feature>
<evidence type="ECO:0000256" key="12">
    <source>
        <dbReference type="ARBA" id="ARBA00029907"/>
    </source>
</evidence>
<protein>
    <recommendedName>
        <fullName evidence="3">Basic leucine zipper transcriptional factor ATF-like</fullName>
    </recommendedName>
    <alternativeName>
        <fullName evidence="12">B-cell-activating transcription factor</fullName>
    </alternativeName>
</protein>
<proteinExistence type="inferred from homology"/>
<evidence type="ECO:0000313" key="16">
    <source>
        <dbReference type="Proteomes" id="UP000000539"/>
    </source>
</evidence>
<reference evidence="15" key="2">
    <citation type="submission" date="2025-08" db="UniProtKB">
        <authorList>
            <consortium name="Ensembl"/>
        </authorList>
    </citation>
    <scope>IDENTIFICATION</scope>
    <source>
        <strain evidence="15">broiler</strain>
    </source>
</reference>
<keyword evidence="5" id="KW-0678">Repressor</keyword>
<evidence type="ECO:0000256" key="11">
    <source>
        <dbReference type="ARBA" id="ARBA00023242"/>
    </source>
</evidence>
<dbReference type="Proteomes" id="UP000000539">
    <property type="component" value="Chromosome 5"/>
</dbReference>
<reference evidence="15" key="1">
    <citation type="submission" date="2020-11" db="EMBL/GenBank/DDBJ databases">
        <title>Gallus gallus (Chicken) genome, bGalGal1, GRCg7b, maternal haplotype autosomes + Z &amp; W.</title>
        <authorList>
            <person name="Warren W."/>
            <person name="Formenti G."/>
            <person name="Fedrigo O."/>
            <person name="Haase B."/>
            <person name="Mountcastle J."/>
            <person name="Balacco J."/>
            <person name="Tracey A."/>
            <person name="Schneider V."/>
            <person name="Okimoto R."/>
            <person name="Cheng H."/>
            <person name="Hawken R."/>
            <person name="Howe K."/>
            <person name="Jarvis E.D."/>
        </authorList>
    </citation>
    <scope>NUCLEOTIDE SEQUENCE [LARGE SCALE GENOMIC DNA]</scope>
    <source>
        <strain evidence="15">Broiler</strain>
    </source>
</reference>
<dbReference type="CDD" id="cd14701">
    <property type="entry name" value="bZIP_BATF"/>
    <property type="match status" value="1"/>
</dbReference>
<evidence type="ECO:0000313" key="15">
    <source>
        <dbReference type="Ensembl" id="ENSGALP00010006154.1"/>
    </source>
</evidence>
<evidence type="ECO:0000256" key="13">
    <source>
        <dbReference type="SAM" id="MobiDB-lite"/>
    </source>
</evidence>
<evidence type="ECO:0000259" key="14">
    <source>
        <dbReference type="PROSITE" id="PS50217"/>
    </source>
</evidence>
<dbReference type="PANTHER" id="PTHR23351">
    <property type="entry name" value="FOS TRANSCRIPTION FACTOR-RELATED"/>
    <property type="match status" value="1"/>
</dbReference>
<accession>A0A8V0XMW5</accession>
<keyword evidence="16" id="KW-1185">Reference proteome</keyword>
<dbReference type="InterPro" id="IPR046347">
    <property type="entry name" value="bZIP_sf"/>
</dbReference>
<organism evidence="15 16">
    <name type="scientific">Gallus gallus</name>
    <name type="common">Chicken</name>
    <dbReference type="NCBI Taxonomy" id="9031"/>
    <lineage>
        <taxon>Eukaryota</taxon>
        <taxon>Metazoa</taxon>
        <taxon>Chordata</taxon>
        <taxon>Craniata</taxon>
        <taxon>Vertebrata</taxon>
        <taxon>Euteleostomi</taxon>
        <taxon>Archelosauria</taxon>
        <taxon>Archosauria</taxon>
        <taxon>Dinosauria</taxon>
        <taxon>Saurischia</taxon>
        <taxon>Theropoda</taxon>
        <taxon>Coelurosauria</taxon>
        <taxon>Aves</taxon>
        <taxon>Neognathae</taxon>
        <taxon>Galloanserae</taxon>
        <taxon>Galliformes</taxon>
        <taxon>Phasianidae</taxon>
        <taxon>Phasianinae</taxon>
        <taxon>Gallus</taxon>
    </lineage>
</organism>
<feature type="compositionally biased region" description="Low complexity" evidence="13">
    <location>
        <begin position="136"/>
        <end position="147"/>
    </location>
</feature>
<dbReference type="GO" id="GO:0003677">
    <property type="term" value="F:DNA binding"/>
    <property type="evidence" value="ECO:0007669"/>
    <property type="project" value="UniProtKB-KW"/>
</dbReference>
<dbReference type="SMART" id="SM00338">
    <property type="entry name" value="BRLZ"/>
    <property type="match status" value="1"/>
</dbReference>
<dbReference type="GO" id="GO:0006357">
    <property type="term" value="P:regulation of transcription by RNA polymerase II"/>
    <property type="evidence" value="ECO:0007669"/>
    <property type="project" value="InterPro"/>
</dbReference>
<dbReference type="GeneTree" id="ENSGT00940000159745"/>
<evidence type="ECO:0000256" key="7">
    <source>
        <dbReference type="ARBA" id="ARBA00023015"/>
    </source>
</evidence>
<keyword evidence="10" id="KW-0804">Transcription</keyword>
<dbReference type="InterPro" id="IPR004827">
    <property type="entry name" value="bZIP"/>
</dbReference>
<dbReference type="PRINTS" id="PR00042">
    <property type="entry name" value="LEUZIPPRFOS"/>
</dbReference>
<dbReference type="PROSITE" id="PS00036">
    <property type="entry name" value="BZIP_BASIC"/>
    <property type="match status" value="1"/>
</dbReference>
<keyword evidence="4" id="KW-0963">Cytoplasm</keyword>
<evidence type="ECO:0000256" key="2">
    <source>
        <dbReference type="ARBA" id="ARBA00007163"/>
    </source>
</evidence>
<keyword evidence="11" id="KW-0539">Nucleus</keyword>
<evidence type="ECO:0000256" key="6">
    <source>
        <dbReference type="ARBA" id="ARBA00022782"/>
    </source>
</evidence>
<dbReference type="GO" id="GO:0005737">
    <property type="term" value="C:cytoplasm"/>
    <property type="evidence" value="ECO:0007669"/>
    <property type="project" value="UniProtKB-SubCell"/>
</dbReference>
<evidence type="ECO:0000256" key="5">
    <source>
        <dbReference type="ARBA" id="ARBA00022491"/>
    </source>
</evidence>
<feature type="domain" description="BZIP" evidence="14">
    <location>
        <begin position="159"/>
        <end position="222"/>
    </location>
</feature>
<dbReference type="AlphaFoldDB" id="A0A8V0XMW5"/>
<evidence type="ECO:0000256" key="10">
    <source>
        <dbReference type="ARBA" id="ARBA00023163"/>
    </source>
</evidence>
<dbReference type="OrthoDB" id="295274at2759"/>
<keyword evidence="8" id="KW-0238">DNA-binding</keyword>
<dbReference type="GO" id="GO:0003700">
    <property type="term" value="F:DNA-binding transcription factor activity"/>
    <property type="evidence" value="ECO:0007669"/>
    <property type="project" value="InterPro"/>
</dbReference>
<dbReference type="FunFam" id="1.20.5.170:FF:000043">
    <property type="entry name" value="Basic leucine zipper transcriptional factor ATF-like"/>
    <property type="match status" value="1"/>
</dbReference>
<evidence type="ECO:0000256" key="8">
    <source>
        <dbReference type="ARBA" id="ARBA00023125"/>
    </source>
</evidence>